<keyword evidence="5" id="KW-0804">Transcription</keyword>
<keyword evidence="3" id="KW-1005">Bacterial flagellum biogenesis</keyword>
<accession>A0AA90Y0X5</accession>
<keyword evidence="8" id="KW-0969">Cilium</keyword>
<keyword evidence="2" id="KW-0963">Cytoplasm</keyword>
<dbReference type="Pfam" id="PF05400">
    <property type="entry name" value="FliT"/>
    <property type="match status" value="1"/>
</dbReference>
<dbReference type="AlphaFoldDB" id="A0AA90Y0X5"/>
<gene>
    <name evidence="8" type="ORF">HB980_17765</name>
</gene>
<dbReference type="RefSeq" id="WP_050083259.1">
    <property type="nucleotide sequence ID" value="NZ_CABHYD010000203.1"/>
</dbReference>
<keyword evidence="8" id="KW-0282">Flagellum</keyword>
<keyword evidence="8" id="KW-0966">Cell projection</keyword>
<evidence type="ECO:0000256" key="1">
    <source>
        <dbReference type="ARBA" id="ARBA00004514"/>
    </source>
</evidence>
<keyword evidence="4" id="KW-0805">Transcription regulation</keyword>
<organism evidence="8 9">
    <name type="scientific">Yersinia massiliensis</name>
    <dbReference type="NCBI Taxonomy" id="419257"/>
    <lineage>
        <taxon>Bacteria</taxon>
        <taxon>Pseudomonadati</taxon>
        <taxon>Pseudomonadota</taxon>
        <taxon>Gammaproteobacteria</taxon>
        <taxon>Enterobacterales</taxon>
        <taxon>Yersiniaceae</taxon>
        <taxon>Yersinia</taxon>
    </lineage>
</organism>
<evidence type="ECO:0000313" key="8">
    <source>
        <dbReference type="EMBL" id="NIL28383.1"/>
    </source>
</evidence>
<dbReference type="InterPro" id="IPR008622">
    <property type="entry name" value="FliT"/>
</dbReference>
<name>A0AA90Y0X5_9GAMM</name>
<sequence>MSNTVITCFQESYQKNLILLEAVREEQWDAVTELAEEYVTLLQDIFENFPQALTSHENEFTVEEKNLLREVIQCLQANDKEIANSLKSRLSFLQKNMSALHHGNQCSQLYNAQYMSIMSTVN</sequence>
<evidence type="ECO:0000313" key="9">
    <source>
        <dbReference type="Proteomes" id="UP000698240"/>
    </source>
</evidence>
<keyword evidence="6" id="KW-0143">Chaperone</keyword>
<evidence type="ECO:0000256" key="7">
    <source>
        <dbReference type="ARBA" id="ARBA00093797"/>
    </source>
</evidence>
<evidence type="ECO:0000256" key="5">
    <source>
        <dbReference type="ARBA" id="ARBA00023163"/>
    </source>
</evidence>
<evidence type="ECO:0000256" key="3">
    <source>
        <dbReference type="ARBA" id="ARBA00022795"/>
    </source>
</evidence>
<reference evidence="8" key="1">
    <citation type="submission" date="2020-03" db="EMBL/GenBank/DDBJ databases">
        <authorList>
            <person name="Kislichkina A."/>
            <person name="Dentovskaya S."/>
            <person name="Shaikhutdinov R."/>
            <person name="Ivanov S."/>
            <person name="Sizova A."/>
            <person name="Solomentsev V."/>
            <person name="Bogun A."/>
        </authorList>
    </citation>
    <scope>NUCLEOTIDE SEQUENCE</scope>
    <source>
        <strain evidence="8">SCPM-O-B-8025</strain>
    </source>
</reference>
<evidence type="ECO:0000256" key="6">
    <source>
        <dbReference type="ARBA" id="ARBA00023186"/>
    </source>
</evidence>
<dbReference type="Proteomes" id="UP000698240">
    <property type="component" value="Unassembled WGS sequence"/>
</dbReference>
<comment type="caution">
    <text evidence="8">The sequence shown here is derived from an EMBL/GenBank/DDBJ whole genome shotgun (WGS) entry which is preliminary data.</text>
</comment>
<evidence type="ECO:0000256" key="4">
    <source>
        <dbReference type="ARBA" id="ARBA00023015"/>
    </source>
</evidence>
<dbReference type="Gene3D" id="1.20.58.380">
    <property type="entry name" value="Flagellar protein flit"/>
    <property type="match status" value="1"/>
</dbReference>
<evidence type="ECO:0000256" key="2">
    <source>
        <dbReference type="ARBA" id="ARBA00022490"/>
    </source>
</evidence>
<proteinExistence type="predicted"/>
<dbReference type="EMBL" id="JAASAN010000009">
    <property type="protein sequence ID" value="NIL28383.1"/>
    <property type="molecule type" value="Genomic_DNA"/>
</dbReference>
<dbReference type="GO" id="GO:0044781">
    <property type="term" value="P:bacterial-type flagellum organization"/>
    <property type="evidence" value="ECO:0007669"/>
    <property type="project" value="UniProtKB-KW"/>
</dbReference>
<comment type="subcellular location">
    <subcellularLocation>
        <location evidence="1">Cytoplasm</location>
        <location evidence="1">Cytosol</location>
    </subcellularLocation>
</comment>
<protein>
    <recommendedName>
        <fullName evidence="7">Flagellar protein FliT</fullName>
    </recommendedName>
</protein>